<keyword evidence="1" id="KW-0479">Metal-binding</keyword>
<feature type="compositionally biased region" description="Low complexity" evidence="2">
    <location>
        <begin position="39"/>
        <end position="50"/>
    </location>
</feature>
<evidence type="ECO:0000256" key="2">
    <source>
        <dbReference type="SAM" id="MobiDB-lite"/>
    </source>
</evidence>
<dbReference type="AlphaFoldDB" id="A0A1X2I1A2"/>
<feature type="region of interest" description="Disordered" evidence="2">
    <location>
        <begin position="334"/>
        <end position="459"/>
    </location>
</feature>
<feature type="region of interest" description="Disordered" evidence="2">
    <location>
        <begin position="1"/>
        <end position="50"/>
    </location>
</feature>
<dbReference type="SUPFAM" id="SSF57756">
    <property type="entry name" value="Retrovirus zinc finger-like domains"/>
    <property type="match status" value="1"/>
</dbReference>
<dbReference type="InterPro" id="IPR036875">
    <property type="entry name" value="Znf_CCHC_sf"/>
</dbReference>
<dbReference type="Proteomes" id="UP000193560">
    <property type="component" value="Unassembled WGS sequence"/>
</dbReference>
<feature type="compositionally biased region" description="Low complexity" evidence="2">
    <location>
        <begin position="375"/>
        <end position="393"/>
    </location>
</feature>
<feature type="region of interest" description="Disordered" evidence="2">
    <location>
        <begin position="252"/>
        <end position="319"/>
    </location>
</feature>
<keyword evidence="1" id="KW-0863">Zinc-finger</keyword>
<dbReference type="EMBL" id="MCGE01000036">
    <property type="protein sequence ID" value="ORZ07164.1"/>
    <property type="molecule type" value="Genomic_DNA"/>
</dbReference>
<accession>A0A1X2I1A2</accession>
<evidence type="ECO:0000313" key="4">
    <source>
        <dbReference type="EMBL" id="ORZ07164.1"/>
    </source>
</evidence>
<keyword evidence="5" id="KW-1185">Reference proteome</keyword>
<dbReference type="PROSITE" id="PS50158">
    <property type="entry name" value="ZF_CCHC"/>
    <property type="match status" value="1"/>
</dbReference>
<evidence type="ECO:0000256" key="1">
    <source>
        <dbReference type="PROSITE-ProRule" id="PRU00047"/>
    </source>
</evidence>
<name>A0A1X2I1A2_9FUNG</name>
<sequence>MALSANQQNPRPMSNSGQTWAQVARNSTTHRPTRVSLLNTPPTSPNSDTTQTLTNVIRTKLFRNGRNDGSFFLDVSSRPETESTLFQMILKQYPACRGAAPFRDGGRRFLEVNLNPNAKEAITKFTSSGLLFDDKKQILPSPALPDRANLKRLTLSRMPFLSKQEILQGLNTTLKMYGSVIDIGIITDPTSGMYLGSGYAVIDTTTPSGDMKNFCKYCHKDGHVRDNCPIAPPLRLCYACNRPGHIAAHCPSISQQHDSSSPPPRSPMDDSTDSITTSDNSDRIQSPNTPHETNQTTTNDESTTSPPSQAPSQNNTPSTAIDEEDFTEINQAAFPTTAPTGNSNTDSSTNSAGTSQSSNELSLNDASDFTLFPDNQQPPSNTQQQSPHTTTPNLFSDERSFLQEHNTSSSTKKARITTESLHDRLDRLTSSSNSSDSQSTTNVRRSARFDSKPPINYCQ</sequence>
<dbReference type="GO" id="GO:0003676">
    <property type="term" value="F:nucleic acid binding"/>
    <property type="evidence" value="ECO:0007669"/>
    <property type="project" value="InterPro"/>
</dbReference>
<dbReference type="GO" id="GO:0008270">
    <property type="term" value="F:zinc ion binding"/>
    <property type="evidence" value="ECO:0007669"/>
    <property type="project" value="UniProtKB-KW"/>
</dbReference>
<dbReference type="InterPro" id="IPR001878">
    <property type="entry name" value="Znf_CCHC"/>
</dbReference>
<evidence type="ECO:0000313" key="5">
    <source>
        <dbReference type="Proteomes" id="UP000193560"/>
    </source>
</evidence>
<feature type="compositionally biased region" description="Low complexity" evidence="2">
    <location>
        <begin position="340"/>
        <end position="359"/>
    </location>
</feature>
<organism evidence="4 5">
    <name type="scientific">Absidia repens</name>
    <dbReference type="NCBI Taxonomy" id="90262"/>
    <lineage>
        <taxon>Eukaryota</taxon>
        <taxon>Fungi</taxon>
        <taxon>Fungi incertae sedis</taxon>
        <taxon>Mucoromycota</taxon>
        <taxon>Mucoromycotina</taxon>
        <taxon>Mucoromycetes</taxon>
        <taxon>Mucorales</taxon>
        <taxon>Cunninghamellaceae</taxon>
        <taxon>Absidia</taxon>
    </lineage>
</organism>
<dbReference type="Gene3D" id="4.10.60.10">
    <property type="entry name" value="Zinc finger, CCHC-type"/>
    <property type="match status" value="1"/>
</dbReference>
<keyword evidence="1" id="KW-0862">Zinc</keyword>
<dbReference type="SMART" id="SM00343">
    <property type="entry name" value="ZnF_C2HC"/>
    <property type="match status" value="2"/>
</dbReference>
<reference evidence="4 5" key="1">
    <citation type="submission" date="2016-07" db="EMBL/GenBank/DDBJ databases">
        <title>Pervasive Adenine N6-methylation of Active Genes in Fungi.</title>
        <authorList>
            <consortium name="DOE Joint Genome Institute"/>
            <person name="Mondo S.J."/>
            <person name="Dannebaum R.O."/>
            <person name="Kuo R.C."/>
            <person name="Labutti K."/>
            <person name="Haridas S."/>
            <person name="Kuo A."/>
            <person name="Salamov A."/>
            <person name="Ahrendt S.R."/>
            <person name="Lipzen A."/>
            <person name="Sullivan W."/>
            <person name="Andreopoulos W.B."/>
            <person name="Clum A."/>
            <person name="Lindquist E."/>
            <person name="Daum C."/>
            <person name="Ramamoorthy G.K."/>
            <person name="Gryganskyi A."/>
            <person name="Culley D."/>
            <person name="Magnuson J.K."/>
            <person name="James T.Y."/>
            <person name="O'Malley M.A."/>
            <person name="Stajich J.E."/>
            <person name="Spatafora J.W."/>
            <person name="Visel A."/>
            <person name="Grigoriev I.V."/>
        </authorList>
    </citation>
    <scope>NUCLEOTIDE SEQUENCE [LARGE SCALE GENOMIC DNA]</scope>
    <source>
        <strain evidence="4 5">NRRL 1336</strain>
    </source>
</reference>
<feature type="domain" description="CCHC-type" evidence="3">
    <location>
        <begin position="237"/>
        <end position="252"/>
    </location>
</feature>
<protein>
    <recommendedName>
        <fullName evidence="3">CCHC-type domain-containing protein</fullName>
    </recommendedName>
</protein>
<feature type="compositionally biased region" description="Low complexity" evidence="2">
    <location>
        <begin position="428"/>
        <end position="442"/>
    </location>
</feature>
<feature type="compositionally biased region" description="Polar residues" evidence="2">
    <location>
        <begin position="1"/>
        <end position="30"/>
    </location>
</feature>
<gene>
    <name evidence="4" type="ORF">BCR42DRAFT_442868</name>
</gene>
<dbReference type="STRING" id="90262.A0A1X2I1A2"/>
<evidence type="ECO:0000259" key="3">
    <source>
        <dbReference type="PROSITE" id="PS50158"/>
    </source>
</evidence>
<feature type="compositionally biased region" description="Low complexity" evidence="2">
    <location>
        <begin position="292"/>
        <end position="318"/>
    </location>
</feature>
<comment type="caution">
    <text evidence="4">The sequence shown here is derived from an EMBL/GenBank/DDBJ whole genome shotgun (WGS) entry which is preliminary data.</text>
</comment>
<proteinExistence type="predicted"/>
<dbReference type="OrthoDB" id="2264205at2759"/>